<accession>A0A5S6QFC6</accession>
<evidence type="ECO:0000313" key="2">
    <source>
        <dbReference type="WBParaSite" id="TMUE_1000005913.1"/>
    </source>
</evidence>
<dbReference type="Proteomes" id="UP000046395">
    <property type="component" value="Unassembled WGS sequence"/>
</dbReference>
<organism evidence="1 2">
    <name type="scientific">Trichuris muris</name>
    <name type="common">Mouse whipworm</name>
    <dbReference type="NCBI Taxonomy" id="70415"/>
    <lineage>
        <taxon>Eukaryota</taxon>
        <taxon>Metazoa</taxon>
        <taxon>Ecdysozoa</taxon>
        <taxon>Nematoda</taxon>
        <taxon>Enoplea</taxon>
        <taxon>Dorylaimia</taxon>
        <taxon>Trichinellida</taxon>
        <taxon>Trichuridae</taxon>
        <taxon>Trichuris</taxon>
    </lineage>
</organism>
<protein>
    <submittedName>
        <fullName evidence="2">FLYWCH-type domain-containing protein</fullName>
    </submittedName>
</protein>
<dbReference type="WBParaSite" id="TMUE_1000005913.1">
    <property type="protein sequence ID" value="TMUE_1000005913.1"/>
    <property type="gene ID" value="WBGene00299382"/>
</dbReference>
<sequence>MIARYLHDDVGAIALMQDHHILHRHRRCECGNAMGLSTKTPNHNRWRCGVKTCRKEVALRSETWLEGTHLPIRIALLFIHAWSLQKTTGSYCEEYLGMNERAAIQWNLAMREVVARWLLRNPVTVG</sequence>
<proteinExistence type="predicted"/>
<reference evidence="2" key="1">
    <citation type="submission" date="2019-12" db="UniProtKB">
        <authorList>
            <consortium name="WormBaseParasite"/>
        </authorList>
    </citation>
    <scope>IDENTIFICATION</scope>
</reference>
<keyword evidence="1" id="KW-1185">Reference proteome</keyword>
<evidence type="ECO:0000313" key="1">
    <source>
        <dbReference type="Proteomes" id="UP000046395"/>
    </source>
</evidence>
<dbReference type="AlphaFoldDB" id="A0A5S6QFC6"/>
<name>A0A5S6QFC6_TRIMR</name>